<evidence type="ECO:0000256" key="1">
    <source>
        <dbReference type="SAM" id="SignalP"/>
    </source>
</evidence>
<evidence type="ECO:0000313" key="2">
    <source>
        <dbReference type="EMBL" id="QYJ68280.1"/>
    </source>
</evidence>
<gene>
    <name evidence="2" type="ORF">K1I41_12260</name>
</gene>
<dbReference type="EMBL" id="CP080429">
    <property type="protein sequence ID" value="QYJ68280.1"/>
    <property type="molecule type" value="Genomic_DNA"/>
</dbReference>
<dbReference type="Proteomes" id="UP000825381">
    <property type="component" value="Chromosome"/>
</dbReference>
<keyword evidence="1" id="KW-0732">Signal</keyword>
<feature type="signal peptide" evidence="1">
    <location>
        <begin position="1"/>
        <end position="22"/>
    </location>
</feature>
<protein>
    <recommendedName>
        <fullName evidence="4">YD repeat-containing protein</fullName>
    </recommendedName>
</protein>
<name>A0ABX8V621_9FLAO</name>
<sequence length="912" mass="102970">MKKPIFTFLLQCLLLCGFTLYSQTEAPQSPSVSGLMVYGSNPVDLYTGIPNISFPLYSMPTRSKDISINLSLSYHPLSVAVFREKEGNCGRGWTLSKGGTVSFDDGKSRKWKSLYDSLHDDDTNAPVNPSGLPVSGNFNFMGYSGGFTVEMDLTNYELKGKVSENDSEIVEMKVVYIPSTYKIRAFIFYDIKGYAYVFSIKDTYVNVFTEELDEINPYTGEPEEIERRINTPSAYHMSHIYDTNALNFDPFLNFTVSSPTPGEPLAVFNYTDLPNQLSYHDTDEGEANHIKMLSSINVPGVGSVTFSGNHVGQNTPVMTYTYSSMYVTNAFGQYIKGYAFTTELLTDQLAGSTPNIRLKSFTEGPSGDKYTFSYHYTGPSLDGYSWNNYGYVNASLISDFSQFKSNNLAKQGVLQKVTLPTGGCVIYDYELNTYSFKNGKRIDCVGGDSNTRGNIDENFFENDSSDFNDHNQNQDPFNPTPIKKWYKGPGIRIKSIAHFVTDDVPKEYYDDDLSSQYIPIKEINYDYTLPDEPDMSSGSLTMNHWPSRSNYNYSLSSLVKSSNSPVVYSNVRVTSTADNGGYIDHSFITNNEVEDCLTPHEAADARKPSYKIGKLLNKKVYNSEDVLQQETTYTYDFNEIGTIGDGQSSFGYELGWAGITKVDKKFYHPSGMVNTIDNYTYYPNRKIKTHTFTDSKGDELTTKYYYHELNSDSNFKNRIQPESVEEYRNSELLSISRINHNNNWINSQGNLINNSYLPSSTQVAKGNDAFTITVHFDRYDEYGHLLEFTQEDGLKVAYIWGYQDSQIIAKIEGINSYSDIDSTLLSTIKSESDTGTEAQLLTELDNLRNLPALADTVITTYTHIPLVGVSTITDARKRRTTYIYDTENRLKQVVDHEGNILSENEYHNKMQN</sequence>
<evidence type="ECO:0008006" key="4">
    <source>
        <dbReference type="Google" id="ProtNLM"/>
    </source>
</evidence>
<proteinExistence type="predicted"/>
<reference evidence="2 3" key="1">
    <citation type="submission" date="2021-07" db="EMBL/GenBank/DDBJ databases">
        <title>Flavobacterium WSW3-B6 sp.nov, isolated from seaweed.</title>
        <authorList>
            <person name="Muhammad N."/>
            <person name="Ho H."/>
            <person name="Lee Y.-J."/>
            <person name="Nguyen T."/>
            <person name="Ho J."/>
            <person name="Kim S.-G."/>
        </authorList>
    </citation>
    <scope>NUCLEOTIDE SEQUENCE [LARGE SCALE GENOMIC DNA]</scope>
    <source>
        <strain evidence="2 3">WSW3-B6</strain>
    </source>
</reference>
<feature type="chain" id="PRO_5045069525" description="YD repeat-containing protein" evidence="1">
    <location>
        <begin position="23"/>
        <end position="912"/>
    </location>
</feature>
<accession>A0ABX8V621</accession>
<dbReference type="RefSeq" id="WP_220640623.1">
    <property type="nucleotide sequence ID" value="NZ_CP080429.1"/>
</dbReference>
<keyword evidence="3" id="KW-1185">Reference proteome</keyword>
<evidence type="ECO:0000313" key="3">
    <source>
        <dbReference type="Proteomes" id="UP000825381"/>
    </source>
</evidence>
<organism evidence="2 3">
    <name type="scientific">Flavobacterium litorale</name>
    <dbReference type="NCBI Taxonomy" id="2856519"/>
    <lineage>
        <taxon>Bacteria</taxon>
        <taxon>Pseudomonadati</taxon>
        <taxon>Bacteroidota</taxon>
        <taxon>Flavobacteriia</taxon>
        <taxon>Flavobacteriales</taxon>
        <taxon>Flavobacteriaceae</taxon>
        <taxon>Flavobacterium</taxon>
    </lineage>
</organism>